<dbReference type="EMBL" id="JBGFUD010018953">
    <property type="protein sequence ID" value="MFH4984588.1"/>
    <property type="molecule type" value="Genomic_DNA"/>
</dbReference>
<accession>A0ABD6EXU5</accession>
<reference evidence="2 3" key="1">
    <citation type="submission" date="2024-08" db="EMBL/GenBank/DDBJ databases">
        <title>Gnathostoma spinigerum genome.</title>
        <authorList>
            <person name="Gonzalez-Bertolin B."/>
            <person name="Monzon S."/>
            <person name="Zaballos A."/>
            <person name="Jimenez P."/>
            <person name="Dekumyoy P."/>
            <person name="Varona S."/>
            <person name="Cuesta I."/>
            <person name="Sumanam S."/>
            <person name="Adisakwattana P."/>
            <person name="Gasser R.B."/>
            <person name="Hernandez-Gonzalez A."/>
            <person name="Young N.D."/>
            <person name="Perteguer M.J."/>
        </authorList>
    </citation>
    <scope>NUCLEOTIDE SEQUENCE [LARGE SCALE GENOMIC DNA]</scope>
    <source>
        <strain evidence="2">AL3</strain>
        <tissue evidence="2">Liver</tissue>
    </source>
</reference>
<evidence type="ECO:0000256" key="1">
    <source>
        <dbReference type="SAM" id="Coils"/>
    </source>
</evidence>
<sequence length="219" mass="24593">CQAYREKAASVESARVSAVAQSHEKIAQQEREIHSLKAKLEESSQQKMEVDSLRREISRLRKENNTLHSTVAERESKIHDLEDSIFTMRVEGSSAIESGCVTPRGENYSLFDIDVPKLPDEVIDFKETFVSNRGISLHNLPIGVSKSRSTQQISPSTSGQPTIMSYLPSSLSQYIRRQHSMTMECRLLAKCLRDIAARAICGDIPSVNRLLGIRSKFEV</sequence>
<comment type="caution">
    <text evidence="2">The sequence shown here is derived from an EMBL/GenBank/DDBJ whole genome shotgun (WGS) entry which is preliminary data.</text>
</comment>
<gene>
    <name evidence="2" type="ORF">AB6A40_011297</name>
</gene>
<dbReference type="Proteomes" id="UP001608902">
    <property type="component" value="Unassembled WGS sequence"/>
</dbReference>
<name>A0ABD6EXU5_9BILA</name>
<keyword evidence="1" id="KW-0175">Coiled coil</keyword>
<dbReference type="AlphaFoldDB" id="A0ABD6EXU5"/>
<evidence type="ECO:0000313" key="3">
    <source>
        <dbReference type="Proteomes" id="UP001608902"/>
    </source>
</evidence>
<proteinExistence type="predicted"/>
<protein>
    <submittedName>
        <fullName evidence="2">Uncharacterized protein</fullName>
    </submittedName>
</protein>
<feature type="coiled-coil region" evidence="1">
    <location>
        <begin position="19"/>
        <end position="70"/>
    </location>
</feature>
<keyword evidence="3" id="KW-1185">Reference proteome</keyword>
<dbReference type="Gene3D" id="6.10.250.1080">
    <property type="match status" value="1"/>
</dbReference>
<organism evidence="2 3">
    <name type="scientific">Gnathostoma spinigerum</name>
    <dbReference type="NCBI Taxonomy" id="75299"/>
    <lineage>
        <taxon>Eukaryota</taxon>
        <taxon>Metazoa</taxon>
        <taxon>Ecdysozoa</taxon>
        <taxon>Nematoda</taxon>
        <taxon>Chromadorea</taxon>
        <taxon>Rhabditida</taxon>
        <taxon>Spirurina</taxon>
        <taxon>Gnathostomatomorpha</taxon>
        <taxon>Gnathostomatoidea</taxon>
        <taxon>Gnathostomatidae</taxon>
        <taxon>Gnathostoma</taxon>
    </lineage>
</organism>
<feature type="non-terminal residue" evidence="2">
    <location>
        <position position="1"/>
    </location>
</feature>
<evidence type="ECO:0000313" key="2">
    <source>
        <dbReference type="EMBL" id="MFH4984588.1"/>
    </source>
</evidence>